<reference evidence="1 2" key="1">
    <citation type="journal article" date="2014" name="Genome Announc.">
        <title>Draft Genome Sequences of Two Isolates of the Roseobacter Group, Sulfitobacter sp. Strains 3SOLIMAR09 and 1FIGIMAR09, from Harbors of Mallorca Island (Mediterranean Sea).</title>
        <authorList>
            <person name="Mas-Llado M."/>
            <person name="Pina-Villalonga J.M."/>
            <person name="Brunet-Galmes I."/>
            <person name="Nogales B."/>
            <person name="Bosch R."/>
        </authorList>
    </citation>
    <scope>NUCLEOTIDE SEQUENCE [LARGE SCALE GENOMIC DNA]</scope>
    <source>
        <strain evidence="1 2">1FIGIMAR09</strain>
    </source>
</reference>
<dbReference type="EMBL" id="JEMU01000005">
    <property type="protein sequence ID" value="KAJ03569.1"/>
    <property type="molecule type" value="Genomic_DNA"/>
</dbReference>
<dbReference type="eggNOG" id="ENOG5032U84">
    <property type="taxonomic scope" value="Bacteria"/>
</dbReference>
<dbReference type="STRING" id="83219.PM02_07025"/>
<keyword evidence="2" id="KW-1185">Reference proteome</keyword>
<sequence>MNRTLSLFVIGLVFGGGLGFAIAAGNGVTFDGHDHADPSAHGGAMDHAAMGHGSDHEMMHDTPIDLPAANAPTVAMELTDDPMAGHNLHIITSNFAYAPQQASLAHTPGEGHAHVYINGEKLGRVYGPWLHIASLPKGEVTVEVTLNSNDHRPLSVNGTAISASTTLTVN</sequence>
<evidence type="ECO:0000313" key="2">
    <source>
        <dbReference type="Proteomes" id="UP000027337"/>
    </source>
</evidence>
<organism evidence="1 2">
    <name type="scientific">Sulfitobacter mediterraneus</name>
    <dbReference type="NCBI Taxonomy" id="83219"/>
    <lineage>
        <taxon>Bacteria</taxon>
        <taxon>Pseudomonadati</taxon>
        <taxon>Pseudomonadota</taxon>
        <taxon>Alphaproteobacteria</taxon>
        <taxon>Rhodobacterales</taxon>
        <taxon>Roseobacteraceae</taxon>
        <taxon>Sulfitobacter</taxon>
    </lineage>
</organism>
<comment type="caution">
    <text evidence="1">The sequence shown here is derived from an EMBL/GenBank/DDBJ whole genome shotgun (WGS) entry which is preliminary data.</text>
</comment>
<name>A0A061SVF6_9RHOB</name>
<accession>A0A061SVF6</accession>
<dbReference type="RefSeq" id="WP_037906691.1">
    <property type="nucleotide sequence ID" value="NZ_JEMU01000005.1"/>
</dbReference>
<dbReference type="Proteomes" id="UP000027337">
    <property type="component" value="Unassembled WGS sequence"/>
</dbReference>
<dbReference type="AlphaFoldDB" id="A0A061SVF6"/>
<protein>
    <submittedName>
        <fullName evidence="1">Uncharacterized protein</fullName>
    </submittedName>
</protein>
<proteinExistence type="predicted"/>
<gene>
    <name evidence="1" type="ORF">PM02_07025</name>
</gene>
<evidence type="ECO:0000313" key="1">
    <source>
        <dbReference type="EMBL" id="KAJ03569.1"/>
    </source>
</evidence>